<dbReference type="CDD" id="cd15795">
    <property type="entry name" value="PMEI-Pla_a_1_like"/>
    <property type="match status" value="1"/>
</dbReference>
<evidence type="ECO:0000256" key="1">
    <source>
        <dbReference type="ARBA" id="ARBA00022729"/>
    </source>
</evidence>
<dbReference type="GO" id="GO:0004857">
    <property type="term" value="F:enzyme inhibitor activity"/>
    <property type="evidence" value="ECO:0007669"/>
    <property type="project" value="InterPro"/>
</dbReference>
<evidence type="ECO:0000313" key="7">
    <source>
        <dbReference type="Proteomes" id="UP001177140"/>
    </source>
</evidence>
<dbReference type="InterPro" id="IPR006501">
    <property type="entry name" value="Pectinesterase_inhib_dom"/>
</dbReference>
<dbReference type="PANTHER" id="PTHR35357">
    <property type="entry name" value="OS02G0537100 PROTEIN"/>
    <property type="match status" value="1"/>
</dbReference>
<keyword evidence="1 4" id="KW-0732">Signal</keyword>
<evidence type="ECO:0000256" key="2">
    <source>
        <dbReference type="ARBA" id="ARBA00023157"/>
    </source>
</evidence>
<comment type="caution">
    <text evidence="6">The sequence shown here is derived from an EMBL/GenBank/DDBJ whole genome shotgun (WGS) entry which is preliminary data.</text>
</comment>
<protein>
    <recommendedName>
        <fullName evidence="5">Pectinesterase inhibitor domain-containing protein</fullName>
    </recommendedName>
</protein>
<keyword evidence="2" id="KW-1015">Disulfide bond</keyword>
<dbReference type="Pfam" id="PF04043">
    <property type="entry name" value="PMEI"/>
    <property type="match status" value="1"/>
</dbReference>
<proteinExistence type="inferred from homology"/>
<reference evidence="6" key="1">
    <citation type="submission" date="2022-03" db="EMBL/GenBank/DDBJ databases">
        <title>A functionally conserved STORR gene fusion in Papaver species that diverged 16.8 million years ago.</title>
        <authorList>
            <person name="Catania T."/>
        </authorList>
    </citation>
    <scope>NUCLEOTIDE SEQUENCE</scope>
    <source>
        <strain evidence="6">S-191538</strain>
    </source>
</reference>
<dbReference type="NCBIfam" id="TIGR01614">
    <property type="entry name" value="PME_inhib"/>
    <property type="match status" value="1"/>
</dbReference>
<evidence type="ECO:0000256" key="4">
    <source>
        <dbReference type="SAM" id="SignalP"/>
    </source>
</evidence>
<accession>A0AA42B5R9</accession>
<dbReference type="AlphaFoldDB" id="A0AA42B5R9"/>
<dbReference type="Proteomes" id="UP001177140">
    <property type="component" value="Unassembled WGS sequence"/>
</dbReference>
<dbReference type="InterPro" id="IPR034088">
    <property type="entry name" value="Pla_a_1-like"/>
</dbReference>
<keyword evidence="7" id="KW-1185">Reference proteome</keyword>
<feature type="domain" description="Pectinesterase inhibitor" evidence="5">
    <location>
        <begin position="21"/>
        <end position="171"/>
    </location>
</feature>
<dbReference type="SUPFAM" id="SSF101148">
    <property type="entry name" value="Plant invertase/pectin methylesterase inhibitor"/>
    <property type="match status" value="1"/>
</dbReference>
<evidence type="ECO:0000256" key="3">
    <source>
        <dbReference type="ARBA" id="ARBA00038471"/>
    </source>
</evidence>
<organism evidence="6 7">
    <name type="scientific">Papaver nudicaule</name>
    <name type="common">Iceland poppy</name>
    <dbReference type="NCBI Taxonomy" id="74823"/>
    <lineage>
        <taxon>Eukaryota</taxon>
        <taxon>Viridiplantae</taxon>
        <taxon>Streptophyta</taxon>
        <taxon>Embryophyta</taxon>
        <taxon>Tracheophyta</taxon>
        <taxon>Spermatophyta</taxon>
        <taxon>Magnoliopsida</taxon>
        <taxon>Ranunculales</taxon>
        <taxon>Papaveraceae</taxon>
        <taxon>Papaveroideae</taxon>
        <taxon>Papaver</taxon>
    </lineage>
</organism>
<dbReference type="EMBL" id="JAJJMA010346361">
    <property type="protein sequence ID" value="MCL7052124.1"/>
    <property type="molecule type" value="Genomic_DNA"/>
</dbReference>
<feature type="signal peptide" evidence="4">
    <location>
        <begin position="1"/>
        <end position="20"/>
    </location>
</feature>
<name>A0AA42B5R9_PAPNU</name>
<gene>
    <name evidence="6" type="ORF">MKW94_003693</name>
</gene>
<dbReference type="InterPro" id="IPR035513">
    <property type="entry name" value="Invertase/methylesterase_inhib"/>
</dbReference>
<sequence>MNFFWVFNLVLLLMIQVHAAADDGLITAACKKAVAESPKVNYDFCVSSLEADPKSNTYDIFALSVESYKHLLEKENSIKSYINKLLKDGKQSPEVKLALDGCSQDYSDTTEPTEDALASFRARDYNASFTLLQVILGCLEHCTDRFDGKITSPLEKEENEFFQLIVISNAITEMALDIQPLS</sequence>
<feature type="chain" id="PRO_5041353588" description="Pectinesterase inhibitor domain-containing protein" evidence="4">
    <location>
        <begin position="21"/>
        <end position="182"/>
    </location>
</feature>
<evidence type="ECO:0000313" key="6">
    <source>
        <dbReference type="EMBL" id="MCL7052124.1"/>
    </source>
</evidence>
<comment type="similarity">
    <text evidence="3">Belongs to the PMEI family.</text>
</comment>
<dbReference type="PANTHER" id="PTHR35357:SF8">
    <property type="entry name" value="OS01G0111000 PROTEIN"/>
    <property type="match status" value="1"/>
</dbReference>
<evidence type="ECO:0000259" key="5">
    <source>
        <dbReference type="SMART" id="SM00856"/>
    </source>
</evidence>
<dbReference type="Gene3D" id="1.20.140.40">
    <property type="entry name" value="Invertase/pectin methylesterase inhibitor family protein"/>
    <property type="match status" value="1"/>
</dbReference>
<dbReference type="SMART" id="SM00856">
    <property type="entry name" value="PMEI"/>
    <property type="match status" value="1"/>
</dbReference>